<dbReference type="GeneID" id="106665277"/>
<dbReference type="OMA" id="NTNEHRD"/>
<feature type="compositionally biased region" description="Polar residues" evidence="1">
    <location>
        <begin position="75"/>
        <end position="85"/>
    </location>
</feature>
<dbReference type="OrthoDB" id="6359856at2759"/>
<protein>
    <submittedName>
        <fullName evidence="2">Uncharacterized protein</fullName>
    </submittedName>
</protein>
<evidence type="ECO:0000313" key="2">
    <source>
        <dbReference type="EnsemblMetazoa" id="XP_024083555.1"/>
    </source>
</evidence>
<dbReference type="RefSeq" id="XP_024083555.1">
    <property type="nucleotide sequence ID" value="XM_024227787.1"/>
</dbReference>
<feature type="region of interest" description="Disordered" evidence="1">
    <location>
        <begin position="57"/>
        <end position="92"/>
    </location>
</feature>
<dbReference type="AlphaFoldDB" id="A0A8I6SR84"/>
<dbReference type="EnsemblMetazoa" id="XM_024227787.1">
    <property type="protein sequence ID" value="XP_024083555.1"/>
    <property type="gene ID" value="LOC106665277"/>
</dbReference>
<dbReference type="Proteomes" id="UP000494040">
    <property type="component" value="Unassembled WGS sequence"/>
</dbReference>
<evidence type="ECO:0000313" key="3">
    <source>
        <dbReference type="Proteomes" id="UP000494040"/>
    </source>
</evidence>
<dbReference type="KEGG" id="clec:106665277"/>
<evidence type="ECO:0000256" key="1">
    <source>
        <dbReference type="SAM" id="MobiDB-lite"/>
    </source>
</evidence>
<keyword evidence="3" id="KW-1185">Reference proteome</keyword>
<proteinExistence type="predicted"/>
<organism evidence="2 3">
    <name type="scientific">Cimex lectularius</name>
    <name type="common">Bed bug</name>
    <name type="synonym">Acanthia lectularia</name>
    <dbReference type="NCBI Taxonomy" id="79782"/>
    <lineage>
        <taxon>Eukaryota</taxon>
        <taxon>Metazoa</taxon>
        <taxon>Ecdysozoa</taxon>
        <taxon>Arthropoda</taxon>
        <taxon>Hexapoda</taxon>
        <taxon>Insecta</taxon>
        <taxon>Pterygota</taxon>
        <taxon>Neoptera</taxon>
        <taxon>Paraneoptera</taxon>
        <taxon>Hemiptera</taxon>
        <taxon>Heteroptera</taxon>
        <taxon>Panheteroptera</taxon>
        <taxon>Cimicomorpha</taxon>
        <taxon>Cimicidae</taxon>
        <taxon>Cimex</taxon>
    </lineage>
</organism>
<sequence>MGKLFYCQKVLLVYGLTNLGKMEDDSLDKMDPYQRGANDIIWESMMHGSYKKKNTNEHRDYYDSMEPSTGDDNHLGSQEEASTNIEKYAGSDNDLVGPMVVRVLPDGSPIPRDSPLPKDDDAEEFMIMRSKPIPSLSEITSLRHEVIATRLDSHTSMKRSKH</sequence>
<name>A0A8I6SR84_CIMLE</name>
<reference evidence="2" key="1">
    <citation type="submission" date="2022-01" db="UniProtKB">
        <authorList>
            <consortium name="EnsemblMetazoa"/>
        </authorList>
    </citation>
    <scope>IDENTIFICATION</scope>
</reference>
<accession>A0A8I6SR84</accession>